<dbReference type="EMBL" id="CP101471">
    <property type="protein sequence ID" value="UTT53826.1"/>
    <property type="molecule type" value="Genomic_DNA"/>
</dbReference>
<accession>A0ACD4B876</accession>
<proteinExistence type="predicted"/>
<sequence length="111" mass="12598">MGNPGSTLSAYRDKQSQERSILEAAKHGPLQSLTDREMDVREQPMTIYPRPKRVRAWVRFGPEAVRVDAKLVRSSPLAAGIEFRAGEQTFRCWVWGNAVQLDEEDSPASRR</sequence>
<organism evidence="1 2">
    <name type="scientific">Microbacterium maritypicum</name>
    <name type="common">Microbacterium liquefaciens</name>
    <dbReference type="NCBI Taxonomy" id="33918"/>
    <lineage>
        <taxon>Bacteria</taxon>
        <taxon>Bacillati</taxon>
        <taxon>Actinomycetota</taxon>
        <taxon>Actinomycetes</taxon>
        <taxon>Micrococcales</taxon>
        <taxon>Microbacteriaceae</taxon>
        <taxon>Microbacterium</taxon>
    </lineage>
</organism>
<dbReference type="Proteomes" id="UP001060245">
    <property type="component" value="Chromosome"/>
</dbReference>
<protein>
    <submittedName>
        <fullName evidence="1">Uncharacterized protein</fullName>
    </submittedName>
</protein>
<gene>
    <name evidence="1" type="ORF">NMQ05_04385</name>
</gene>
<reference evidence="1" key="1">
    <citation type="submission" date="2022-07" db="EMBL/GenBank/DDBJ databases">
        <title>Complete genome of DND4.</title>
        <authorList>
            <person name="Cao G."/>
        </authorList>
    </citation>
    <scope>NUCLEOTIDE SEQUENCE</scope>
    <source>
        <strain evidence="1">DND4</strain>
    </source>
</reference>
<name>A0ACD4B876_MICMQ</name>
<keyword evidence="2" id="KW-1185">Reference proteome</keyword>
<evidence type="ECO:0000313" key="1">
    <source>
        <dbReference type="EMBL" id="UTT53826.1"/>
    </source>
</evidence>
<evidence type="ECO:0000313" key="2">
    <source>
        <dbReference type="Proteomes" id="UP001060245"/>
    </source>
</evidence>